<organism evidence="1 2">
    <name type="scientific">Stephanodiscus triporus</name>
    <dbReference type="NCBI Taxonomy" id="2934178"/>
    <lineage>
        <taxon>Eukaryota</taxon>
        <taxon>Sar</taxon>
        <taxon>Stramenopiles</taxon>
        <taxon>Ochrophyta</taxon>
        <taxon>Bacillariophyta</taxon>
        <taxon>Coscinodiscophyceae</taxon>
        <taxon>Thalassiosirophycidae</taxon>
        <taxon>Stephanodiscales</taxon>
        <taxon>Stephanodiscaceae</taxon>
        <taxon>Stephanodiscus</taxon>
    </lineage>
</organism>
<accession>A0ABD3NRI7</accession>
<gene>
    <name evidence="1" type="ORF">ACHAW5_010240</name>
</gene>
<name>A0ABD3NRI7_9STRA</name>
<keyword evidence="2" id="KW-1185">Reference proteome</keyword>
<comment type="caution">
    <text evidence="1">The sequence shown here is derived from an EMBL/GenBank/DDBJ whole genome shotgun (WGS) entry which is preliminary data.</text>
</comment>
<evidence type="ECO:0000313" key="1">
    <source>
        <dbReference type="EMBL" id="KAL3778599.1"/>
    </source>
</evidence>
<evidence type="ECO:0000313" key="2">
    <source>
        <dbReference type="Proteomes" id="UP001530315"/>
    </source>
</evidence>
<proteinExistence type="predicted"/>
<reference evidence="1 2" key="1">
    <citation type="submission" date="2024-10" db="EMBL/GenBank/DDBJ databases">
        <title>Updated reference genomes for cyclostephanoid diatoms.</title>
        <authorList>
            <person name="Roberts W.R."/>
            <person name="Alverson A.J."/>
        </authorList>
    </citation>
    <scope>NUCLEOTIDE SEQUENCE [LARGE SCALE GENOMIC DNA]</scope>
    <source>
        <strain evidence="1 2">AJA276-08</strain>
    </source>
</reference>
<sequence>MHPYGSFTALLASASALSGMIPEVSSFVHLTPFCRAATQLNLENHIADMIDNELERLRNIDQWRMQQVEKLNKMKEPTLPQGFDFNSPADLKTNAEAASKIQMRKDRRMARDDPARYCADRCVATGNCQVWEDMFEMAADEVQQFCKECVLSEDEEPCNVPEKFIENAGKNPWELRP</sequence>
<dbReference type="EMBL" id="JALLAZ020001208">
    <property type="protein sequence ID" value="KAL3778599.1"/>
    <property type="molecule type" value="Genomic_DNA"/>
</dbReference>
<dbReference type="Proteomes" id="UP001530315">
    <property type="component" value="Unassembled WGS sequence"/>
</dbReference>
<protein>
    <submittedName>
        <fullName evidence="1">Uncharacterized protein</fullName>
    </submittedName>
</protein>
<dbReference type="AlphaFoldDB" id="A0ABD3NRI7"/>